<evidence type="ECO:0000313" key="3">
    <source>
        <dbReference type="Proteomes" id="UP001460270"/>
    </source>
</evidence>
<accession>A0AAW0PK84</accession>
<reference evidence="3" key="1">
    <citation type="submission" date="2024-04" db="EMBL/GenBank/DDBJ databases">
        <title>Salinicola lusitanus LLJ914,a marine bacterium isolated from the Okinawa Trough.</title>
        <authorList>
            <person name="Li J."/>
        </authorList>
    </citation>
    <scope>NUCLEOTIDE SEQUENCE [LARGE SCALE GENOMIC DNA]</scope>
</reference>
<name>A0AAW0PK84_9GOBI</name>
<keyword evidence="3" id="KW-1185">Reference proteome</keyword>
<feature type="region of interest" description="Disordered" evidence="1">
    <location>
        <begin position="82"/>
        <end position="103"/>
    </location>
</feature>
<protein>
    <submittedName>
        <fullName evidence="2">Uncharacterized protein</fullName>
    </submittedName>
</protein>
<feature type="region of interest" description="Disordered" evidence="1">
    <location>
        <begin position="20"/>
        <end position="56"/>
    </location>
</feature>
<proteinExistence type="predicted"/>
<sequence>MLLLQTGQYARTVRTITHARGGLAPAQKTANTRSEEEGRDGRRGEDRAGCERRERGASCRCSYKGELPKRPGCFAKTSMGGCVGSHHDSTGSLNENSDGTGGGSCLRSRWRFKSCPAAVRTRCPRCGCSPGPG</sequence>
<evidence type="ECO:0000256" key="1">
    <source>
        <dbReference type="SAM" id="MobiDB-lite"/>
    </source>
</evidence>
<organism evidence="2 3">
    <name type="scientific">Mugilogobius chulae</name>
    <name type="common">yellowstripe goby</name>
    <dbReference type="NCBI Taxonomy" id="88201"/>
    <lineage>
        <taxon>Eukaryota</taxon>
        <taxon>Metazoa</taxon>
        <taxon>Chordata</taxon>
        <taxon>Craniata</taxon>
        <taxon>Vertebrata</taxon>
        <taxon>Euteleostomi</taxon>
        <taxon>Actinopterygii</taxon>
        <taxon>Neopterygii</taxon>
        <taxon>Teleostei</taxon>
        <taxon>Neoteleostei</taxon>
        <taxon>Acanthomorphata</taxon>
        <taxon>Gobiaria</taxon>
        <taxon>Gobiiformes</taxon>
        <taxon>Gobioidei</taxon>
        <taxon>Gobiidae</taxon>
        <taxon>Gobionellinae</taxon>
        <taxon>Mugilogobius</taxon>
    </lineage>
</organism>
<dbReference type="Proteomes" id="UP001460270">
    <property type="component" value="Unassembled WGS sequence"/>
</dbReference>
<evidence type="ECO:0000313" key="2">
    <source>
        <dbReference type="EMBL" id="KAK7925887.1"/>
    </source>
</evidence>
<comment type="caution">
    <text evidence="2">The sequence shown here is derived from an EMBL/GenBank/DDBJ whole genome shotgun (WGS) entry which is preliminary data.</text>
</comment>
<gene>
    <name evidence="2" type="ORF">WMY93_008197</name>
</gene>
<feature type="compositionally biased region" description="Basic and acidic residues" evidence="1">
    <location>
        <begin position="33"/>
        <end position="56"/>
    </location>
</feature>
<dbReference type="EMBL" id="JBBPFD010000005">
    <property type="protein sequence ID" value="KAK7925887.1"/>
    <property type="molecule type" value="Genomic_DNA"/>
</dbReference>
<dbReference type="AlphaFoldDB" id="A0AAW0PK84"/>